<feature type="signal peptide" evidence="3">
    <location>
        <begin position="1"/>
        <end position="22"/>
    </location>
</feature>
<feature type="compositionally biased region" description="Polar residues" evidence="1">
    <location>
        <begin position="102"/>
        <end position="112"/>
    </location>
</feature>
<dbReference type="KEGG" id="otk:C6570_05810"/>
<evidence type="ECO:0000313" key="4">
    <source>
        <dbReference type="EMBL" id="AVO33818.1"/>
    </source>
</evidence>
<feature type="transmembrane region" description="Helical" evidence="2">
    <location>
        <begin position="541"/>
        <end position="560"/>
    </location>
</feature>
<dbReference type="OrthoDB" id="7069018at2"/>
<dbReference type="Proteomes" id="UP000239709">
    <property type="component" value="Chromosome"/>
</dbReference>
<protein>
    <recommendedName>
        <fullName evidence="6">IPTL-CTERM protein sorting domain-containing protein</fullName>
    </recommendedName>
</protein>
<evidence type="ECO:0000313" key="5">
    <source>
        <dbReference type="Proteomes" id="UP000239709"/>
    </source>
</evidence>
<keyword evidence="5" id="KW-1185">Reference proteome</keyword>
<evidence type="ECO:0000256" key="3">
    <source>
        <dbReference type="SAM" id="SignalP"/>
    </source>
</evidence>
<dbReference type="AlphaFoldDB" id="A0A2S0MD75"/>
<sequence>MVKGIQVAVSLALMGVAGGAAAQSFVVSIDAKSNLFYAGTGLTPSTGNCTFNPSIGLGDGVYPPNMTLPAGLRAIQITTSNAGVSFGGGGFPAGTTPDGHQNAGSSAAPSATVSYNSSGTMPGLQFSGRYGTLAAVFLDGATLAPVSPYNSTALNSFTSADLSQATISRGLKNPFFIGDGTVTDWVAAGGTPNGTEQRQTMQVPTGATRLFFGFADAAGVSGVNQCYMDNTGTINAAIVMAVSDDEGSVSAGSASTAVADVRTNDYLAGATPTAPRATLAQGSGWPAGITLNTTTGAVNVAASVAAGDYGPLSYTLCDTVTTPASCAGAAVTVHVSAAPLTPVVANYDSGTVTTAGGTAVANVRANDTVGAAAATSANSTLAVEGIWPTGITFDTSTGAVSVASGVAAGTYTVAYKLCEQAAPGNCKTTNVEVQVNAAGAHPISAGNDPLAVDASFSGAAGNVLGNDSVNNAAATPTNATLAQVGTWPAGVSLDASGNVNVTGALADGTYNLIYRLCEAGATPANCTTATVTLARATPVPATGPLALGLMALALMGLGGWQRKRQ</sequence>
<dbReference type="RefSeq" id="WP_106702375.1">
    <property type="nucleotide sequence ID" value="NZ_CP027666.1"/>
</dbReference>
<feature type="chain" id="PRO_5015391302" description="IPTL-CTERM protein sorting domain-containing protein" evidence="3">
    <location>
        <begin position="23"/>
        <end position="565"/>
    </location>
</feature>
<keyword evidence="2" id="KW-1133">Transmembrane helix</keyword>
<organism evidence="4 5">
    <name type="scientific">Ottowia oryzae</name>
    <dbReference type="NCBI Taxonomy" id="2109914"/>
    <lineage>
        <taxon>Bacteria</taxon>
        <taxon>Pseudomonadati</taxon>
        <taxon>Pseudomonadota</taxon>
        <taxon>Betaproteobacteria</taxon>
        <taxon>Burkholderiales</taxon>
        <taxon>Comamonadaceae</taxon>
        <taxon>Ottowia</taxon>
    </lineage>
</organism>
<proteinExistence type="predicted"/>
<evidence type="ECO:0008006" key="6">
    <source>
        <dbReference type="Google" id="ProtNLM"/>
    </source>
</evidence>
<dbReference type="EMBL" id="CP027666">
    <property type="protein sequence ID" value="AVO33818.1"/>
    <property type="molecule type" value="Genomic_DNA"/>
</dbReference>
<evidence type="ECO:0000256" key="1">
    <source>
        <dbReference type="SAM" id="MobiDB-lite"/>
    </source>
</evidence>
<evidence type="ECO:0000256" key="2">
    <source>
        <dbReference type="SAM" id="Phobius"/>
    </source>
</evidence>
<keyword evidence="2" id="KW-0472">Membrane</keyword>
<reference evidence="4 5" key="1">
    <citation type="submission" date="2018-03" db="EMBL/GenBank/DDBJ databases">
        <title>Genome sequencing of Ottowia sp.</title>
        <authorList>
            <person name="Kim S.-J."/>
            <person name="Heo J."/>
            <person name="Kwon S.-W."/>
        </authorList>
    </citation>
    <scope>NUCLEOTIDE SEQUENCE [LARGE SCALE GENOMIC DNA]</scope>
    <source>
        <strain evidence="4 5">KADR8-3</strain>
    </source>
</reference>
<keyword evidence="2" id="KW-0812">Transmembrane</keyword>
<keyword evidence="3" id="KW-0732">Signal</keyword>
<gene>
    <name evidence="4" type="ORF">C6570_05810</name>
</gene>
<name>A0A2S0MD75_9BURK</name>
<accession>A0A2S0MD75</accession>
<feature type="region of interest" description="Disordered" evidence="1">
    <location>
        <begin position="88"/>
        <end position="112"/>
    </location>
</feature>